<feature type="region of interest" description="Disordered" evidence="1">
    <location>
        <begin position="41"/>
        <end position="66"/>
    </location>
</feature>
<evidence type="ECO:0000256" key="1">
    <source>
        <dbReference type="SAM" id="MobiDB-lite"/>
    </source>
</evidence>
<evidence type="ECO:0000313" key="2">
    <source>
        <dbReference type="EMBL" id="GFT94182.1"/>
    </source>
</evidence>
<name>A0A8X6UA77_NEPPI</name>
<reference evidence="2" key="1">
    <citation type="submission" date="2020-08" db="EMBL/GenBank/DDBJ databases">
        <title>Multicomponent nature underlies the extraordinary mechanical properties of spider dragline silk.</title>
        <authorList>
            <person name="Kono N."/>
            <person name="Nakamura H."/>
            <person name="Mori M."/>
            <person name="Yoshida Y."/>
            <person name="Ohtoshi R."/>
            <person name="Malay A.D."/>
            <person name="Moran D.A.P."/>
            <person name="Tomita M."/>
            <person name="Numata K."/>
            <person name="Arakawa K."/>
        </authorList>
    </citation>
    <scope>NUCLEOTIDE SEQUENCE</scope>
</reference>
<sequence length="89" mass="10188">MPGKDRLVRTVKLNTQFSTLIRPIQRVFPLGVNENDWKSLQLQGVQRTESAKSPNPDSSEANKPVMTRYSRAIRKLTKLNMLTLSDVFE</sequence>
<feature type="compositionally biased region" description="Polar residues" evidence="1">
    <location>
        <begin position="41"/>
        <end position="61"/>
    </location>
</feature>
<dbReference type="Proteomes" id="UP000887013">
    <property type="component" value="Unassembled WGS sequence"/>
</dbReference>
<evidence type="ECO:0000313" key="3">
    <source>
        <dbReference type="Proteomes" id="UP000887013"/>
    </source>
</evidence>
<accession>A0A8X6UA77</accession>
<dbReference type="EMBL" id="BMAW01025834">
    <property type="protein sequence ID" value="GFT94182.1"/>
    <property type="molecule type" value="Genomic_DNA"/>
</dbReference>
<dbReference type="AlphaFoldDB" id="A0A8X6UA77"/>
<keyword evidence="3" id="KW-1185">Reference proteome</keyword>
<gene>
    <name evidence="2" type="primary">AVEN_59441_1</name>
    <name evidence="2" type="ORF">NPIL_476441</name>
</gene>
<organism evidence="2 3">
    <name type="scientific">Nephila pilipes</name>
    <name type="common">Giant wood spider</name>
    <name type="synonym">Nephila maculata</name>
    <dbReference type="NCBI Taxonomy" id="299642"/>
    <lineage>
        <taxon>Eukaryota</taxon>
        <taxon>Metazoa</taxon>
        <taxon>Ecdysozoa</taxon>
        <taxon>Arthropoda</taxon>
        <taxon>Chelicerata</taxon>
        <taxon>Arachnida</taxon>
        <taxon>Araneae</taxon>
        <taxon>Araneomorphae</taxon>
        <taxon>Entelegynae</taxon>
        <taxon>Araneoidea</taxon>
        <taxon>Nephilidae</taxon>
        <taxon>Nephila</taxon>
    </lineage>
</organism>
<dbReference type="OrthoDB" id="6454919at2759"/>
<comment type="caution">
    <text evidence="2">The sequence shown here is derived from an EMBL/GenBank/DDBJ whole genome shotgun (WGS) entry which is preliminary data.</text>
</comment>
<protein>
    <submittedName>
        <fullName evidence="2">DUF5641 domain-containing protein</fullName>
    </submittedName>
</protein>
<proteinExistence type="predicted"/>